<comment type="similarity">
    <text evidence="1">Belongs to the peptidase S10 family.</text>
</comment>
<dbReference type="Pfam" id="PF00450">
    <property type="entry name" value="Peptidase_S10"/>
    <property type="match status" value="1"/>
</dbReference>
<dbReference type="GO" id="GO:0004185">
    <property type="term" value="F:serine-type carboxypeptidase activity"/>
    <property type="evidence" value="ECO:0007669"/>
    <property type="project" value="InterPro"/>
</dbReference>
<evidence type="ECO:0000256" key="1">
    <source>
        <dbReference type="ARBA" id="ARBA00009431"/>
    </source>
</evidence>
<reference evidence="8" key="1">
    <citation type="submission" date="2019-05" db="EMBL/GenBank/DDBJ databases">
        <authorList>
            <person name="Piombo E."/>
        </authorList>
    </citation>
    <scope>NUCLEOTIDE SEQUENCE</scope>
    <source>
        <strain evidence="8">C2S</strain>
    </source>
</reference>
<dbReference type="Gene3D" id="3.40.50.1820">
    <property type="entry name" value="alpha/beta hydrolase"/>
    <property type="match status" value="1"/>
</dbReference>
<dbReference type="PRINTS" id="PR00724">
    <property type="entry name" value="CRBOXYPTASEC"/>
</dbReference>
<feature type="region of interest" description="Disordered" evidence="6">
    <location>
        <begin position="1067"/>
        <end position="1258"/>
    </location>
</feature>
<evidence type="ECO:0000313" key="9">
    <source>
        <dbReference type="Proteomes" id="UP000760494"/>
    </source>
</evidence>
<feature type="region of interest" description="Disordered" evidence="6">
    <location>
        <begin position="740"/>
        <end position="761"/>
    </location>
</feature>
<feature type="compositionally biased region" description="Basic and acidic residues" evidence="6">
    <location>
        <begin position="1180"/>
        <end position="1194"/>
    </location>
</feature>
<keyword evidence="7" id="KW-0732">Signal</keyword>
<feature type="compositionally biased region" description="Basic and acidic residues" evidence="6">
    <location>
        <begin position="1132"/>
        <end position="1144"/>
    </location>
</feature>
<dbReference type="GO" id="GO:0006508">
    <property type="term" value="P:proteolysis"/>
    <property type="evidence" value="ECO:0007669"/>
    <property type="project" value="UniProtKB-KW"/>
</dbReference>
<protein>
    <submittedName>
        <fullName evidence="8">Uncharacterized protein</fullName>
    </submittedName>
</protein>
<evidence type="ECO:0000313" key="8">
    <source>
        <dbReference type="EMBL" id="VTT63697.1"/>
    </source>
</evidence>
<keyword evidence="2" id="KW-0121">Carboxypeptidase</keyword>
<dbReference type="EMBL" id="CABFJX010000112">
    <property type="protein sequence ID" value="VTT63697.1"/>
    <property type="molecule type" value="Genomic_DNA"/>
</dbReference>
<gene>
    <name evidence="8" type="ORF">C2S_602</name>
</gene>
<feature type="compositionally biased region" description="Gly residues" evidence="6">
    <location>
        <begin position="1082"/>
        <end position="1093"/>
    </location>
</feature>
<keyword evidence="5" id="KW-0325">Glycoprotein</keyword>
<evidence type="ECO:0000256" key="4">
    <source>
        <dbReference type="ARBA" id="ARBA00022801"/>
    </source>
</evidence>
<evidence type="ECO:0000256" key="2">
    <source>
        <dbReference type="ARBA" id="ARBA00022645"/>
    </source>
</evidence>
<organism evidence="8 9">
    <name type="scientific">Fusarium fujikuroi</name>
    <name type="common">Bakanae and foot rot disease fungus</name>
    <name type="synonym">Gibberella fujikuroi</name>
    <dbReference type="NCBI Taxonomy" id="5127"/>
    <lineage>
        <taxon>Eukaryota</taxon>
        <taxon>Fungi</taxon>
        <taxon>Dikarya</taxon>
        <taxon>Ascomycota</taxon>
        <taxon>Pezizomycotina</taxon>
        <taxon>Sordariomycetes</taxon>
        <taxon>Hypocreomycetidae</taxon>
        <taxon>Hypocreales</taxon>
        <taxon>Nectriaceae</taxon>
        <taxon>Fusarium</taxon>
        <taxon>Fusarium fujikuroi species complex</taxon>
    </lineage>
</organism>
<comment type="caution">
    <text evidence="8">The sequence shown here is derived from an EMBL/GenBank/DDBJ whole genome shotgun (WGS) entry which is preliminary data.</text>
</comment>
<feature type="compositionally biased region" description="Low complexity" evidence="6">
    <location>
        <begin position="1215"/>
        <end position="1258"/>
    </location>
</feature>
<evidence type="ECO:0000256" key="7">
    <source>
        <dbReference type="SAM" id="SignalP"/>
    </source>
</evidence>
<evidence type="ECO:0000256" key="3">
    <source>
        <dbReference type="ARBA" id="ARBA00022670"/>
    </source>
</evidence>
<dbReference type="InterPro" id="IPR001563">
    <property type="entry name" value="Peptidase_S10"/>
</dbReference>
<feature type="signal peptide" evidence="7">
    <location>
        <begin position="1"/>
        <end position="17"/>
    </location>
</feature>
<name>A0A9Q9RG79_FUSFU</name>
<dbReference type="InterPro" id="IPR029058">
    <property type="entry name" value="AB_hydrolase_fold"/>
</dbReference>
<evidence type="ECO:0000256" key="6">
    <source>
        <dbReference type="SAM" id="MobiDB-lite"/>
    </source>
</evidence>
<feature type="region of interest" description="Disordered" evidence="6">
    <location>
        <begin position="888"/>
        <end position="913"/>
    </location>
</feature>
<dbReference type="AlphaFoldDB" id="A0A9Q9RG79"/>
<accession>A0A9Q9RG79</accession>
<evidence type="ECO:0000256" key="5">
    <source>
        <dbReference type="ARBA" id="ARBA00023180"/>
    </source>
</evidence>
<feature type="compositionally biased region" description="Basic and acidic residues" evidence="6">
    <location>
        <begin position="897"/>
        <end position="908"/>
    </location>
</feature>
<keyword evidence="4" id="KW-0378">Hydrolase</keyword>
<proteinExistence type="inferred from homology"/>
<keyword evidence="3" id="KW-0645">Protease</keyword>
<dbReference type="Proteomes" id="UP000760494">
    <property type="component" value="Unassembled WGS sequence"/>
</dbReference>
<feature type="chain" id="PRO_5040126054" evidence="7">
    <location>
        <begin position="18"/>
        <end position="1258"/>
    </location>
</feature>
<dbReference type="SUPFAM" id="SSF53474">
    <property type="entry name" value="alpha/beta-Hydrolases"/>
    <property type="match status" value="1"/>
</dbReference>
<sequence length="1258" mass="139627">MRLSKSFGLAFVSLVAAQEWVAAPKGLEVVSSKLFNGAEISYKKTSVCETTEGVNAYSGYVSLPKSLLPDFQHWDEKQRAHLFFWYFEARNNPSTAPTSIYIGGGPGSSSFDNTNGFPCSVNADSNSTTLNDISWNKHVNMLYIDQPLGTGFSYVDLVNGTFDTLTQTFTPVKGGKVPTTNGTFLQATFDSGELETVPKTTMSGARTMWAFAQVWFNEFPEWQTKNDEISLWTSSYGGFYGPNYFAYFQDQNTLISESKPTFANATILNLATLGLQEPGIDARAMAKGYAHYGHHNNYGLQFFDDKTYKGMLEKIEEPETGCYALTDKCRALVAEGDPERFGNNETVNEACLAATNLCFFGIQGTYQATSDRSPFDITHSNITLFPKPYIENFFNQPWVQRDLGVPLNFTTGVNNIGKVWLGQTGDIMIGSLHAVERVIERGVNVALIYADRDYRCPWYGGENISLSLNFPSASEFRSAGYTPIKTNCSYTAGFVREHGNVSFSRIFESGHGVAGYQPEALSVIFNRVMSRRDLATGEVDLRKHVGYKTKGRKSVRDVRNKVPESPVNTCFVRDAPLSCTDEQLMALAVGEAKVKDWVVVEPKGKKPKAMKLPPPSSLLFLSSSKMSSRGVPEVLFKKVDEYVDSLAPQIQPRITSELETFQQKTIDCLEDKVVDAFRSLFNKDKDSSSRSPFDLKDDAPDAYGGQSLPFADELAKLTRSFTKITDEAGDDLRDIFDITEGRAGGQNTRPRGGETSRGGGGAKGFLSAAFDAVQDHLENNNGRGGSQGFELDGLLGVISNTVKDAARNPEEKARMISPEIKEQVGAKLREQHAPIAEQFTRIALDHIKRWLRGNTSTKDLGDGVKGEIEDQVKDLVKGIGGLFGSKKSNEGSARGFGDGDRDGERADGESGGFSKVISDKLSTGIARVHREVRLEFRKILGGIEKQLFELLPDQFQRPLEKILGGNPFDTQLDRDAGPGHSADRGFGDDIKAKLVNKIRGLVRKVQETLRESILGVVNGGHRKFERQSWVFVQNMVEMKVQKYLPKVKISVPDDIGNEGVSVGAPAQANLGGSNAPVPASQGGQGGYSSGQGGYDRPLEQHGGGYQQPYNPPSQFGDNRPDHQQSQDYRPQQSHDYRPPQEQDYRPQQSQDYRPQGHDEYRPQGQQGDYRPQHQSQQDYRPQHQDNYRPQDEYRPQQQQPHQEYRPDQYPPPPQHQSSHSGGYQQNEGYQNQGYQQSQGYQQNQGYGQGQSYGSNPRY</sequence>